<dbReference type="InterPro" id="IPR017441">
    <property type="entry name" value="Protein_kinase_ATP_BS"/>
</dbReference>
<accession>M2W7U2</accession>
<dbReference type="InterPro" id="IPR000719">
    <property type="entry name" value="Prot_kinase_dom"/>
</dbReference>
<dbReference type="OrthoDB" id="63267at2759"/>
<evidence type="ECO:0000256" key="3">
    <source>
        <dbReference type="ARBA" id="ARBA00022679"/>
    </source>
</evidence>
<keyword evidence="6 7" id="KW-0067">ATP-binding</keyword>
<proteinExistence type="predicted"/>
<keyword evidence="2" id="KW-0597">Phosphoprotein</keyword>
<dbReference type="GeneID" id="17090499"/>
<dbReference type="PANTHER" id="PTHR24351">
    <property type="entry name" value="RIBOSOMAL PROTEIN S6 KINASE"/>
    <property type="match status" value="1"/>
</dbReference>
<dbReference type="PROSITE" id="PS00108">
    <property type="entry name" value="PROTEIN_KINASE_ST"/>
    <property type="match status" value="1"/>
</dbReference>
<dbReference type="FunFam" id="1.10.510.10:FF:000048">
    <property type="entry name" value="Protein kinase C"/>
    <property type="match status" value="1"/>
</dbReference>
<keyword evidence="5 10" id="KW-0418">Kinase</keyword>
<keyword evidence="3 10" id="KW-0808">Transferase</keyword>
<dbReference type="SUPFAM" id="SSF56112">
    <property type="entry name" value="Protein kinase-like (PK-like)"/>
    <property type="match status" value="1"/>
</dbReference>
<dbReference type="Gene3D" id="3.30.200.20">
    <property type="entry name" value="Phosphorylase Kinase, domain 1"/>
    <property type="match status" value="1"/>
</dbReference>
<protein>
    <submittedName>
        <fullName evidence="10">Serine/threonine protein kinase</fullName>
        <ecNumber evidence="10">2.7.11.1</ecNumber>
    </submittedName>
</protein>
<dbReference type="EC" id="2.7.11.1" evidence="10"/>
<dbReference type="OMA" id="NSECAGC"/>
<dbReference type="Proteomes" id="UP000030680">
    <property type="component" value="Unassembled WGS sequence"/>
</dbReference>
<feature type="domain" description="Protein kinase" evidence="9">
    <location>
        <begin position="288"/>
        <end position="549"/>
    </location>
</feature>
<dbReference type="InterPro" id="IPR045270">
    <property type="entry name" value="STKc_AGC"/>
</dbReference>
<dbReference type="CDD" id="cd05123">
    <property type="entry name" value="STKc_AGC"/>
    <property type="match status" value="1"/>
</dbReference>
<feature type="compositionally biased region" description="Low complexity" evidence="8">
    <location>
        <begin position="161"/>
        <end position="177"/>
    </location>
</feature>
<name>M2W7U2_GALSU</name>
<feature type="region of interest" description="Disordered" evidence="8">
    <location>
        <begin position="152"/>
        <end position="192"/>
    </location>
</feature>
<evidence type="ECO:0000256" key="1">
    <source>
        <dbReference type="ARBA" id="ARBA00022527"/>
    </source>
</evidence>
<evidence type="ECO:0000259" key="9">
    <source>
        <dbReference type="PROSITE" id="PS50011"/>
    </source>
</evidence>
<evidence type="ECO:0000313" key="11">
    <source>
        <dbReference type="Proteomes" id="UP000030680"/>
    </source>
</evidence>
<dbReference type="Gene3D" id="1.10.510.10">
    <property type="entry name" value="Transferase(Phosphotransferase) domain 1"/>
    <property type="match status" value="1"/>
</dbReference>
<dbReference type="STRING" id="130081.M2W7U2"/>
<evidence type="ECO:0000256" key="6">
    <source>
        <dbReference type="ARBA" id="ARBA00022840"/>
    </source>
</evidence>
<dbReference type="KEGG" id="gsl:Gasu_09550"/>
<evidence type="ECO:0000256" key="7">
    <source>
        <dbReference type="PROSITE-ProRule" id="PRU10141"/>
    </source>
</evidence>
<organism evidence="10 11">
    <name type="scientific">Galdieria sulphuraria</name>
    <name type="common">Red alga</name>
    <dbReference type="NCBI Taxonomy" id="130081"/>
    <lineage>
        <taxon>Eukaryota</taxon>
        <taxon>Rhodophyta</taxon>
        <taxon>Bangiophyceae</taxon>
        <taxon>Galdieriales</taxon>
        <taxon>Galdieriaceae</taxon>
        <taxon>Galdieria</taxon>
    </lineage>
</organism>
<dbReference type="EMBL" id="KB454489">
    <property type="protein sequence ID" value="EME31886.1"/>
    <property type="molecule type" value="Genomic_DNA"/>
</dbReference>
<keyword evidence="1 10" id="KW-0723">Serine/threonine-protein kinase</keyword>
<evidence type="ECO:0000313" key="10">
    <source>
        <dbReference type="EMBL" id="EME31886.1"/>
    </source>
</evidence>
<dbReference type="Gramene" id="EME31886">
    <property type="protein sequence ID" value="EME31886"/>
    <property type="gene ID" value="Gasu_09550"/>
</dbReference>
<dbReference type="PROSITE" id="PS00107">
    <property type="entry name" value="PROTEIN_KINASE_ATP"/>
    <property type="match status" value="1"/>
</dbReference>
<keyword evidence="4 7" id="KW-0547">Nucleotide-binding</keyword>
<evidence type="ECO:0000256" key="5">
    <source>
        <dbReference type="ARBA" id="ARBA00022777"/>
    </source>
</evidence>
<dbReference type="GO" id="GO:0004674">
    <property type="term" value="F:protein serine/threonine kinase activity"/>
    <property type="evidence" value="ECO:0007669"/>
    <property type="project" value="UniProtKB-KW"/>
</dbReference>
<reference evidence="11" key="1">
    <citation type="journal article" date="2013" name="Science">
        <title>Gene transfer from bacteria and archaea facilitated evolution of an extremophilic eukaryote.</title>
        <authorList>
            <person name="Schonknecht G."/>
            <person name="Chen W.H."/>
            <person name="Ternes C.M."/>
            <person name="Barbier G.G."/>
            <person name="Shrestha R.P."/>
            <person name="Stanke M."/>
            <person name="Brautigam A."/>
            <person name="Baker B.J."/>
            <person name="Banfield J.F."/>
            <person name="Garavito R.M."/>
            <person name="Carr K."/>
            <person name="Wilkerson C."/>
            <person name="Rensing S.A."/>
            <person name="Gagneul D."/>
            <person name="Dickenson N.E."/>
            <person name="Oesterhelt C."/>
            <person name="Lercher M.J."/>
            <person name="Weber A.P."/>
        </authorList>
    </citation>
    <scope>NUCLEOTIDE SEQUENCE [LARGE SCALE GENOMIC DNA]</scope>
    <source>
        <strain evidence="11">074W</strain>
    </source>
</reference>
<dbReference type="RefSeq" id="XP_005708406.1">
    <property type="nucleotide sequence ID" value="XM_005708349.1"/>
</dbReference>
<dbReference type="InterPro" id="IPR011009">
    <property type="entry name" value="Kinase-like_dom_sf"/>
</dbReference>
<evidence type="ECO:0000256" key="2">
    <source>
        <dbReference type="ARBA" id="ARBA00022553"/>
    </source>
</evidence>
<dbReference type="Pfam" id="PF00069">
    <property type="entry name" value="Pkinase"/>
    <property type="match status" value="1"/>
</dbReference>
<evidence type="ECO:0000256" key="4">
    <source>
        <dbReference type="ARBA" id="ARBA00022741"/>
    </source>
</evidence>
<keyword evidence="11" id="KW-1185">Reference proteome</keyword>
<feature type="binding site" evidence="7">
    <location>
        <position position="317"/>
    </location>
    <ligand>
        <name>ATP</name>
        <dbReference type="ChEBI" id="CHEBI:30616"/>
    </ligand>
</feature>
<sequence length="693" mass="77872">MVLFSSQFPDETFGVINSALVELLLAERMLFFTKPRRGSLQMNVPKIKSPLEVLRETQERAGVDGTKPYNSECAGCTEKSEKSVLLSGGTDPITDPLVLLRRFPSQYHPVPVTYQVKKSPLFPAFSWRQGLLEIKERWLVIRQAAENLSSSKTLADKHSSVESTESCSSEESSGTVEADSLETLPESQSPPFRKTDSLRIRVAFPLIGAKVKLINGHTLRVKISTQNCESEDISENTSVIMDKEDQFAADGALILHSGRVYIHTDEASALFRIISRIASSRLASVEDYDFIAPVGKGASGSVYFAKSKLNGQLAAIKVIDKSKVFGASSTSRHLTDERLLLQLAGKHPFILGLRAAFQTKEKFYLVTEFCDGGDLFYYLHHHRRKVPEHQVKRIAAEILLGLEEIHQNGFVYRDLKPENILIDKNGHIRLADFGLCRHLSSLSNCRTNSFCGTRAFISPEMLKCESYGFSVDIWSFGVLLGDMLCGKSLFYHKNRSEMYRRIKGMSLSFPKDISEEARSLLNGLLERDPLQRLGCCSEGIGEIKKHPFFADINWNDIMQAGLQGHYVNIWGEEKLEKESRGHNGPEDTHYYLRNFDMEYLAKRSITPVFDQHSTSSTSDEWNITRHRSGFRGFGHILKPLFGVNSSKCHSHGCILGFEFEEDVLSRKQRNSSLLRLQSYSSSVGSSLSSHESV</sequence>
<gene>
    <name evidence="10" type="ORF">Gasu_09550</name>
</gene>
<dbReference type="GO" id="GO:0005524">
    <property type="term" value="F:ATP binding"/>
    <property type="evidence" value="ECO:0007669"/>
    <property type="project" value="UniProtKB-UniRule"/>
</dbReference>
<evidence type="ECO:0000256" key="8">
    <source>
        <dbReference type="SAM" id="MobiDB-lite"/>
    </source>
</evidence>
<dbReference type="InterPro" id="IPR008271">
    <property type="entry name" value="Ser/Thr_kinase_AS"/>
</dbReference>
<dbReference type="PROSITE" id="PS50011">
    <property type="entry name" value="PROTEIN_KINASE_DOM"/>
    <property type="match status" value="1"/>
</dbReference>
<dbReference type="AlphaFoldDB" id="M2W7U2"/>
<dbReference type="SMART" id="SM00220">
    <property type="entry name" value="S_TKc"/>
    <property type="match status" value="1"/>
</dbReference>
<dbReference type="eggNOG" id="KOG0690">
    <property type="taxonomic scope" value="Eukaryota"/>
</dbReference>